<protein>
    <submittedName>
        <fullName evidence="3">Uncharacterized membrane protein</fullName>
    </submittedName>
</protein>
<gene>
    <name evidence="3" type="ORF">SAMN04488059_1338</name>
    <name evidence="2" type="ORF">WH91_03710</name>
</gene>
<keyword evidence="1" id="KW-0472">Membrane</keyword>
<evidence type="ECO:0000256" key="1">
    <source>
        <dbReference type="SAM" id="Phobius"/>
    </source>
</evidence>
<proteinExistence type="predicted"/>
<evidence type="ECO:0000313" key="2">
    <source>
        <dbReference type="EMBL" id="KKC34312.1"/>
    </source>
</evidence>
<dbReference type="RefSeq" id="WP_046169668.1">
    <property type="nucleotide sequence ID" value="NZ_FOMB01000033.1"/>
</dbReference>
<sequence length="102" mass="10437">MWTSPEAVIAILGMALVTFVIKAGGLLLANRLPQHGFAAAWLKHIPGAVLASLVAPALVTGSAAEVIAAAVTTLVYVTTRSLFPAMAGGVLAVYLARLWLAA</sequence>
<dbReference type="Proteomes" id="UP000033519">
    <property type="component" value="Unassembled WGS sequence"/>
</dbReference>
<feature type="transmembrane region" description="Helical" evidence="1">
    <location>
        <begin position="49"/>
        <end position="76"/>
    </location>
</feature>
<organism evidence="3 5">
    <name type="scientific">Devosia psychrophila</name>
    <dbReference type="NCBI Taxonomy" id="728005"/>
    <lineage>
        <taxon>Bacteria</taxon>
        <taxon>Pseudomonadati</taxon>
        <taxon>Pseudomonadota</taxon>
        <taxon>Alphaproteobacteria</taxon>
        <taxon>Hyphomicrobiales</taxon>
        <taxon>Devosiaceae</taxon>
        <taxon>Devosia</taxon>
    </lineage>
</organism>
<feature type="transmembrane region" description="Helical" evidence="1">
    <location>
        <begin position="6"/>
        <end position="28"/>
    </location>
</feature>
<keyword evidence="4" id="KW-1185">Reference proteome</keyword>
<evidence type="ECO:0000313" key="5">
    <source>
        <dbReference type="Proteomes" id="UP000182258"/>
    </source>
</evidence>
<dbReference type="EMBL" id="FOMB01000033">
    <property type="protein sequence ID" value="SFD25293.1"/>
    <property type="molecule type" value="Genomic_DNA"/>
</dbReference>
<feature type="transmembrane region" description="Helical" evidence="1">
    <location>
        <begin position="82"/>
        <end position="100"/>
    </location>
</feature>
<evidence type="ECO:0000313" key="4">
    <source>
        <dbReference type="Proteomes" id="UP000033519"/>
    </source>
</evidence>
<reference evidence="3 5" key="2">
    <citation type="submission" date="2016-10" db="EMBL/GenBank/DDBJ databases">
        <authorList>
            <person name="de Groot N.N."/>
        </authorList>
    </citation>
    <scope>NUCLEOTIDE SEQUENCE [LARGE SCALE GENOMIC DNA]</scope>
    <source>
        <strain evidence="3 5">CGMCC 1.10210</strain>
    </source>
</reference>
<dbReference type="Proteomes" id="UP000182258">
    <property type="component" value="Unassembled WGS sequence"/>
</dbReference>
<keyword evidence="1" id="KW-1133">Transmembrane helix</keyword>
<dbReference type="PATRIC" id="fig|728005.3.peg.3130"/>
<name>A0A0F5Q055_9HYPH</name>
<dbReference type="OrthoDB" id="7359303at2"/>
<dbReference type="EMBL" id="LAPV01000040">
    <property type="protein sequence ID" value="KKC34312.1"/>
    <property type="molecule type" value="Genomic_DNA"/>
</dbReference>
<reference evidence="2 4" key="1">
    <citation type="submission" date="2015-03" db="EMBL/GenBank/DDBJ databases">
        <authorList>
            <person name="Lepp D."/>
            <person name="Hassan Y.I."/>
            <person name="Li X.-Z."/>
            <person name="Zhou T."/>
        </authorList>
    </citation>
    <scope>NUCLEOTIDE SEQUENCE [LARGE SCALE GENOMIC DNA]</scope>
    <source>
        <strain evidence="2 4">Cr7-05</strain>
    </source>
</reference>
<dbReference type="STRING" id="728005.SAMN04488059_1338"/>
<accession>A0A0F5Q055</accession>
<keyword evidence="1" id="KW-0812">Transmembrane</keyword>
<dbReference type="InterPro" id="IPR008407">
    <property type="entry name" value="Brnchd-chn_aa_trnsp_AzlD"/>
</dbReference>
<dbReference type="Pfam" id="PF05437">
    <property type="entry name" value="AzlD"/>
    <property type="match status" value="1"/>
</dbReference>
<evidence type="ECO:0000313" key="3">
    <source>
        <dbReference type="EMBL" id="SFD25293.1"/>
    </source>
</evidence>
<dbReference type="AlphaFoldDB" id="A0A0F5Q055"/>